<evidence type="ECO:0000256" key="1">
    <source>
        <dbReference type="SAM" id="Phobius"/>
    </source>
</evidence>
<dbReference type="GO" id="GO:0003676">
    <property type="term" value="F:nucleic acid binding"/>
    <property type="evidence" value="ECO:0007669"/>
    <property type="project" value="InterPro"/>
</dbReference>
<dbReference type="PANTHER" id="PTHR13491:SF0">
    <property type="entry name" value="ZINC FINGER CCHC DOMAIN-CONTAINING PROTEIN 10"/>
    <property type="match status" value="1"/>
</dbReference>
<feature type="transmembrane region" description="Helical" evidence="1">
    <location>
        <begin position="124"/>
        <end position="143"/>
    </location>
</feature>
<dbReference type="AlphaFoldDB" id="B3SBS2"/>
<keyword evidence="1" id="KW-1133">Transmembrane helix</keyword>
<dbReference type="InterPro" id="IPR039715">
    <property type="entry name" value="ZCCHC10"/>
</dbReference>
<gene>
    <name evidence="2" type="ORF">TRIADDRAFT_61716</name>
</gene>
<evidence type="ECO:0000313" key="3">
    <source>
        <dbReference type="Proteomes" id="UP000009022"/>
    </source>
</evidence>
<keyword evidence="1" id="KW-0812">Transmembrane</keyword>
<sequence length="179" mass="19532">MSAVNTRVYLENKKRQAQAATVRCQKCLQFGHWTYECQNQRKYLSRRSRTSELNKMDDFLYISQYARPYDLYGSPLLTVIAVALRIRIAALQAATAALLVRVAIAALAAVAVAVAVAVAAVAAVAVVAVAAVAAPAVLIAVAHRMIHIDGGKRYDTTDMAMLIDRCILILGNHFWCGRV</sequence>
<dbReference type="EMBL" id="DS985266">
    <property type="protein sequence ID" value="EDV19802.1"/>
    <property type="molecule type" value="Genomic_DNA"/>
</dbReference>
<name>B3SBS2_TRIAD</name>
<accession>B3SBS2</accession>
<dbReference type="eggNOG" id="KOG3116">
    <property type="taxonomic scope" value="Eukaryota"/>
</dbReference>
<keyword evidence="3" id="KW-1185">Reference proteome</keyword>
<dbReference type="RefSeq" id="XP_002117672.1">
    <property type="nucleotide sequence ID" value="XM_002117636.1"/>
</dbReference>
<protein>
    <recommendedName>
        <fullName evidence="4">Zinc knuckle domain-containing protein</fullName>
    </recommendedName>
</protein>
<dbReference type="Pfam" id="PF13917">
    <property type="entry name" value="zf-CCHC_3"/>
    <property type="match status" value="1"/>
</dbReference>
<dbReference type="PANTHER" id="PTHR13491">
    <property type="entry name" value="ZCCHC10 PROTEIN"/>
    <property type="match status" value="1"/>
</dbReference>
<dbReference type="HOGENOM" id="CLU_1505380_0_0_1"/>
<feature type="transmembrane region" description="Helical" evidence="1">
    <location>
        <begin position="98"/>
        <end position="118"/>
    </location>
</feature>
<dbReference type="InParanoid" id="B3SBS2"/>
<proteinExistence type="predicted"/>
<keyword evidence="1" id="KW-0472">Membrane</keyword>
<evidence type="ECO:0008006" key="4">
    <source>
        <dbReference type="Google" id="ProtNLM"/>
    </source>
</evidence>
<dbReference type="SUPFAM" id="SSF57756">
    <property type="entry name" value="Retrovirus zinc finger-like domains"/>
    <property type="match status" value="1"/>
</dbReference>
<dbReference type="InterPro" id="IPR036875">
    <property type="entry name" value="Znf_CCHC_sf"/>
</dbReference>
<dbReference type="GeneID" id="6758927"/>
<reference evidence="2 3" key="1">
    <citation type="journal article" date="2008" name="Nature">
        <title>The Trichoplax genome and the nature of placozoans.</title>
        <authorList>
            <person name="Srivastava M."/>
            <person name="Begovic E."/>
            <person name="Chapman J."/>
            <person name="Putnam N.H."/>
            <person name="Hellsten U."/>
            <person name="Kawashima T."/>
            <person name="Kuo A."/>
            <person name="Mitros T."/>
            <person name="Salamov A."/>
            <person name="Carpenter M.L."/>
            <person name="Signorovitch A.Y."/>
            <person name="Moreno M.A."/>
            <person name="Kamm K."/>
            <person name="Grimwood J."/>
            <person name="Schmutz J."/>
            <person name="Shapiro H."/>
            <person name="Grigoriev I.V."/>
            <person name="Buss L.W."/>
            <person name="Schierwater B."/>
            <person name="Dellaporta S.L."/>
            <person name="Rokhsar D.S."/>
        </authorList>
    </citation>
    <scope>NUCLEOTIDE SEQUENCE [LARGE SCALE GENOMIC DNA]</scope>
    <source>
        <strain evidence="2 3">Grell-BS-1999</strain>
    </source>
</reference>
<dbReference type="KEGG" id="tad:TRIADDRAFT_61716"/>
<organism evidence="2 3">
    <name type="scientific">Trichoplax adhaerens</name>
    <name type="common">Trichoplax reptans</name>
    <dbReference type="NCBI Taxonomy" id="10228"/>
    <lineage>
        <taxon>Eukaryota</taxon>
        <taxon>Metazoa</taxon>
        <taxon>Placozoa</taxon>
        <taxon>Uniplacotomia</taxon>
        <taxon>Trichoplacea</taxon>
        <taxon>Trichoplacidae</taxon>
        <taxon>Trichoplax</taxon>
    </lineage>
</organism>
<dbReference type="Proteomes" id="UP000009022">
    <property type="component" value="Unassembled WGS sequence"/>
</dbReference>
<dbReference type="CTD" id="6758927"/>
<evidence type="ECO:0000313" key="2">
    <source>
        <dbReference type="EMBL" id="EDV19802.1"/>
    </source>
</evidence>
<dbReference type="OrthoDB" id="437973at2759"/>
<dbReference type="GO" id="GO:0008270">
    <property type="term" value="F:zinc ion binding"/>
    <property type="evidence" value="ECO:0007669"/>
    <property type="project" value="InterPro"/>
</dbReference>